<evidence type="ECO:0000313" key="7">
    <source>
        <dbReference type="EMBL" id="RAL15700.1"/>
    </source>
</evidence>
<feature type="signal peptide" evidence="5">
    <location>
        <begin position="1"/>
        <end position="28"/>
    </location>
</feature>
<keyword evidence="3 5" id="KW-0732">Signal</keyword>
<dbReference type="OrthoDB" id="1046782at2759"/>
<evidence type="ECO:0000256" key="4">
    <source>
        <dbReference type="SAM" id="MobiDB-lite"/>
    </source>
</evidence>
<evidence type="ECO:0000256" key="3">
    <source>
        <dbReference type="ARBA" id="ARBA00022729"/>
    </source>
</evidence>
<dbReference type="EMBL" id="KZ824270">
    <property type="protein sequence ID" value="RAL15700.1"/>
    <property type="molecule type" value="Genomic_DNA"/>
</dbReference>
<evidence type="ECO:0000256" key="1">
    <source>
        <dbReference type="ARBA" id="ARBA00004613"/>
    </source>
</evidence>
<accession>A0A395I6E4</accession>
<dbReference type="RefSeq" id="XP_025554854.1">
    <property type="nucleotide sequence ID" value="XM_025690317.1"/>
</dbReference>
<name>A0A395I6E4_ASPHC</name>
<feature type="domain" description="Rhamnogalacturonase A/B/Epimerase-like pectate lyase" evidence="6">
    <location>
        <begin position="592"/>
        <end position="653"/>
    </location>
</feature>
<dbReference type="Proteomes" id="UP000248961">
    <property type="component" value="Unassembled WGS sequence"/>
</dbReference>
<dbReference type="FunFam" id="2.160.20.10:FF:000023">
    <property type="entry name" value="Exo-beta-1,3-glucanase Exg0"/>
    <property type="match status" value="1"/>
</dbReference>
<dbReference type="FunFam" id="2.160.20.10:FF:000026">
    <property type="entry name" value="Exo-beta-1,3-glucanase Exg0"/>
    <property type="match status" value="1"/>
</dbReference>
<dbReference type="GO" id="GO:0004650">
    <property type="term" value="F:polygalacturonase activity"/>
    <property type="evidence" value="ECO:0007669"/>
    <property type="project" value="InterPro"/>
</dbReference>
<evidence type="ECO:0000313" key="8">
    <source>
        <dbReference type="Proteomes" id="UP000248961"/>
    </source>
</evidence>
<dbReference type="AlphaFoldDB" id="A0A395I6E4"/>
<feature type="compositionally biased region" description="Low complexity" evidence="4">
    <location>
        <begin position="479"/>
        <end position="520"/>
    </location>
</feature>
<dbReference type="PANTHER" id="PTHR33928">
    <property type="entry name" value="POLYGALACTURONASE QRT3"/>
    <property type="match status" value="1"/>
</dbReference>
<feature type="chain" id="PRO_5017342000" evidence="5">
    <location>
        <begin position="29"/>
        <end position="960"/>
    </location>
</feature>
<sequence length="960" mass="101052">MAVLNSFVMLFAAHVLLLLGLPAGLVSAVPLKGGLEARGELKARASSYWMADIQRQGAVPFGSSSSYQIFRNVKDFGATGDGSTDDTAAINNAISSGNRCGQGCDSSTTTPALVYFPPGTYVVSKPIIQYYYTQLVGDANQLPILKASAGFTGMAVVDADPYTSTGANWYTNQNNFFRGIRNFVIDLTAMPQSAGAGIHWQVGQATSLQNIRFEMIKGGGSANKQQGIFMDNGSGGFMSDLTFNGGNYGAFLGNQQFTTRNLTFNNCNTAIYMNWNWAWTFKSVTINNCGVGLNMSASPSNQSVGSVLMLDSKFSNTPIGIVTAFSADSIPVGGGALVLDNVDFTGSNVAVASVSGSTILAGGSVIDNYVQGNAYTPSSTLKKRSPAVEVVVETITETIEVCAADYTTAPVPSALHTAATEAAVNSAKATAATERHPHTGYSWGTSESSATDQTWASASETSPAQPTTYESGSDDEETAPTSASSDSESEQASPSGGSSGAGAQQSSAAGGDSGSSTYAQGSSVAASWSSAATSAHASGSSGSGTCSYKTVTKTRLETTVASPAKPSALLKSDGSLFEKSKPLYESYSASSFVSVKSAGAKGDGSSDDTAAIQKVLNAATDGQIVYFDHGAYVITDTIKVPKNIKITGEIWPVLMAYGDKFSDAENPIPMLQVGEVGESGSVEISDLIVETKGPAPGAILIQWNLNAESQGSAGMWDVHARIGGSAGSKLQSDTCSKTPNQTTTANSNCVGAFLLFHATERSSVYLENTWFWTADHELDLADHNQINIYNGRGVLLETQESAWLYGTASEHNQLYNYQVANAKNVFMGLIQTETPYYQANPNALTPFTPNTTWNDPDFSYCTTDSCRKAWGLRVLSSSETYVYGAGLYSFFDNYSQTCLDTESCQENIVEVDCSDVHIYGLSTKASTNMITSASGESLVPQEGNESNFCSTIALFEFSST</sequence>
<dbReference type="InterPro" id="IPR024535">
    <property type="entry name" value="RHGA/B-epi-like_pectate_lyase"/>
</dbReference>
<evidence type="ECO:0000259" key="6">
    <source>
        <dbReference type="Pfam" id="PF12708"/>
    </source>
</evidence>
<dbReference type="GeneID" id="37194606"/>
<comment type="subcellular location">
    <subcellularLocation>
        <location evidence="1">Secreted</location>
    </subcellularLocation>
</comment>
<feature type="domain" description="Rhamnogalacturonase A/B/Epimerase-like pectate lyase" evidence="6">
    <location>
        <begin position="70"/>
        <end position="294"/>
    </location>
</feature>
<dbReference type="InterPro" id="IPR011050">
    <property type="entry name" value="Pectin_lyase_fold/virulence"/>
</dbReference>
<proteinExistence type="predicted"/>
<keyword evidence="8" id="KW-1185">Reference proteome</keyword>
<organism evidence="7 8">
    <name type="scientific">Aspergillus homomorphus (strain CBS 101889)</name>
    <dbReference type="NCBI Taxonomy" id="1450537"/>
    <lineage>
        <taxon>Eukaryota</taxon>
        <taxon>Fungi</taxon>
        <taxon>Dikarya</taxon>
        <taxon>Ascomycota</taxon>
        <taxon>Pezizomycotina</taxon>
        <taxon>Eurotiomycetes</taxon>
        <taxon>Eurotiomycetidae</taxon>
        <taxon>Eurotiales</taxon>
        <taxon>Aspergillaceae</taxon>
        <taxon>Aspergillus</taxon>
        <taxon>Aspergillus subgen. Circumdati</taxon>
    </lineage>
</organism>
<dbReference type="GO" id="GO:0005576">
    <property type="term" value="C:extracellular region"/>
    <property type="evidence" value="ECO:0007669"/>
    <property type="project" value="UniProtKB-SubCell"/>
</dbReference>
<dbReference type="STRING" id="1450537.A0A395I6E4"/>
<reference evidence="7 8" key="1">
    <citation type="submission" date="2018-02" db="EMBL/GenBank/DDBJ databases">
        <title>The genomes of Aspergillus section Nigri reveals drivers in fungal speciation.</title>
        <authorList>
            <consortium name="DOE Joint Genome Institute"/>
            <person name="Vesth T.C."/>
            <person name="Nybo J."/>
            <person name="Theobald S."/>
            <person name="Brandl J."/>
            <person name="Frisvad J.C."/>
            <person name="Nielsen K.F."/>
            <person name="Lyhne E.K."/>
            <person name="Kogle M.E."/>
            <person name="Kuo A."/>
            <person name="Riley R."/>
            <person name="Clum A."/>
            <person name="Nolan M."/>
            <person name="Lipzen A."/>
            <person name="Salamov A."/>
            <person name="Henrissat B."/>
            <person name="Wiebenga A."/>
            <person name="De vries R.P."/>
            <person name="Grigoriev I.V."/>
            <person name="Mortensen U.H."/>
            <person name="Andersen M.R."/>
            <person name="Baker S.E."/>
        </authorList>
    </citation>
    <scope>NUCLEOTIDE SEQUENCE [LARGE SCALE GENOMIC DNA]</scope>
    <source>
        <strain evidence="7 8">CBS 101889</strain>
    </source>
</reference>
<dbReference type="Gene3D" id="2.160.20.10">
    <property type="entry name" value="Single-stranded right-handed beta-helix, Pectin lyase-like"/>
    <property type="match status" value="2"/>
</dbReference>
<dbReference type="CDD" id="cd23668">
    <property type="entry name" value="GH55_beta13glucanase-like"/>
    <property type="match status" value="1"/>
</dbReference>
<gene>
    <name evidence="7" type="ORF">BO97DRAFT_173177</name>
</gene>
<dbReference type="VEuPathDB" id="FungiDB:BO97DRAFT_173177"/>
<dbReference type="SUPFAM" id="SSF51126">
    <property type="entry name" value="Pectin lyase-like"/>
    <property type="match status" value="2"/>
</dbReference>
<evidence type="ECO:0000256" key="5">
    <source>
        <dbReference type="SAM" id="SignalP"/>
    </source>
</evidence>
<dbReference type="InterPro" id="IPR012334">
    <property type="entry name" value="Pectin_lyas_fold"/>
</dbReference>
<feature type="compositionally biased region" description="Polar residues" evidence="4">
    <location>
        <begin position="442"/>
        <end position="471"/>
    </location>
</feature>
<feature type="region of interest" description="Disordered" evidence="4">
    <location>
        <begin position="426"/>
        <end position="520"/>
    </location>
</feature>
<dbReference type="PANTHER" id="PTHR33928:SF2">
    <property type="entry name" value="PECTATE LYASE SUPERFAMILY PROTEIN DOMAIN-CONTAINING PROTEIN-RELATED"/>
    <property type="match status" value="1"/>
</dbReference>
<dbReference type="Pfam" id="PF12708">
    <property type="entry name" value="Pect-lyase_RHGA_epim"/>
    <property type="match status" value="2"/>
</dbReference>
<keyword evidence="2" id="KW-0964">Secreted</keyword>
<evidence type="ECO:0000256" key="2">
    <source>
        <dbReference type="ARBA" id="ARBA00022525"/>
    </source>
</evidence>
<protein>
    <submittedName>
        <fullName evidence="7">Exo-beta-1,3-glucanase Exg0</fullName>
    </submittedName>
</protein>
<dbReference type="InterPro" id="IPR039279">
    <property type="entry name" value="QRT3-like"/>
</dbReference>